<protein>
    <submittedName>
        <fullName evidence="2">Uncharacterized protein</fullName>
    </submittedName>
</protein>
<keyword evidence="1" id="KW-0472">Membrane</keyword>
<evidence type="ECO:0000313" key="3">
    <source>
        <dbReference type="Proteomes" id="UP000182278"/>
    </source>
</evidence>
<organism evidence="2 3">
    <name type="scientific">Candidatus Desantisbacteria bacterium CG1_02_38_46</name>
    <dbReference type="NCBI Taxonomy" id="1817893"/>
    <lineage>
        <taxon>Bacteria</taxon>
        <taxon>Candidatus Desantisiibacteriota</taxon>
    </lineage>
</organism>
<feature type="transmembrane region" description="Helical" evidence="1">
    <location>
        <begin position="72"/>
        <end position="92"/>
    </location>
</feature>
<dbReference type="EMBL" id="MNUO01000051">
    <property type="protein sequence ID" value="OIN97357.1"/>
    <property type="molecule type" value="Genomic_DNA"/>
</dbReference>
<evidence type="ECO:0000256" key="1">
    <source>
        <dbReference type="SAM" id="Phobius"/>
    </source>
</evidence>
<keyword evidence="1" id="KW-1133">Transmembrane helix</keyword>
<sequence length="438" mass="51406">MSPFAYLLSTLLGIVVTVSLVLVQMAANRYLPQIIDLFFNWKVYLVPFCTFIFSIVYINVSHQISFIHLPNLDIFLFFLSIGLLVPYFYLLFDFLKPANIIKRISNDAIKFLNQGRRKKMEEMIANIGRMGKSSIQYMISEIPIVAINSERNIMCRHLLLKNELSEEWFNVDEEDFPGTPPQAIAEIKKNKTWLEMKIFHDFVTMFTFILNSSYKLRDVITSILINVRILGEKAQEVDDRPTLNLSLKFFNTFCRLALNSRDRAIIYNIFYQYRLLAETLFKNYEGTSLRIASFIKYYGVTAEDAGVPYILETGIYDLMMLNCVTSEKKTGMRNALLDEFLSLGILYKKRKNERILRDFRKRCLMLGGFYLLKGDTVFALRITEVLKEMPMEVIKEIERELLEVKDQDFWEITDRIINFDYVDAEHKAKIREFVDKLK</sequence>
<dbReference type="Proteomes" id="UP000182278">
    <property type="component" value="Unassembled WGS sequence"/>
</dbReference>
<feature type="transmembrane region" description="Helical" evidence="1">
    <location>
        <begin position="39"/>
        <end position="60"/>
    </location>
</feature>
<dbReference type="AlphaFoldDB" id="A0A1J4SGE8"/>
<accession>A0A1J4SGE8</accession>
<feature type="transmembrane region" description="Helical" evidence="1">
    <location>
        <begin position="6"/>
        <end position="27"/>
    </location>
</feature>
<name>A0A1J4SGE8_9BACT</name>
<gene>
    <name evidence="2" type="ORF">AUJ66_03575</name>
</gene>
<reference evidence="2 3" key="1">
    <citation type="journal article" date="2016" name="Environ. Microbiol.">
        <title>Genomic resolution of a cold subsurface aquifer community provides metabolic insights for novel microbes adapted to high CO concentrations.</title>
        <authorList>
            <person name="Probst A.J."/>
            <person name="Castelle C.J."/>
            <person name="Singh A."/>
            <person name="Brown C.T."/>
            <person name="Anantharaman K."/>
            <person name="Sharon I."/>
            <person name="Hug L.A."/>
            <person name="Burstein D."/>
            <person name="Emerson J.B."/>
            <person name="Thomas B.C."/>
            <person name="Banfield J.F."/>
        </authorList>
    </citation>
    <scope>NUCLEOTIDE SEQUENCE [LARGE SCALE GENOMIC DNA]</scope>
    <source>
        <strain evidence="2">CG1_02_38_46</strain>
    </source>
</reference>
<keyword evidence="1" id="KW-0812">Transmembrane</keyword>
<comment type="caution">
    <text evidence="2">The sequence shown here is derived from an EMBL/GenBank/DDBJ whole genome shotgun (WGS) entry which is preliminary data.</text>
</comment>
<evidence type="ECO:0000313" key="2">
    <source>
        <dbReference type="EMBL" id="OIN97357.1"/>
    </source>
</evidence>
<proteinExistence type="predicted"/>
<dbReference type="STRING" id="1817893.AUJ66_03575"/>